<dbReference type="PANTHER" id="PTHR38566:SF1">
    <property type="entry name" value="CHROMOSOME UNDETERMINED SCAFFOLD_18, WHOLE GENOME SHOTGUN SEQUENCE"/>
    <property type="match status" value="1"/>
</dbReference>
<feature type="signal peptide" evidence="1">
    <location>
        <begin position="1"/>
        <end position="19"/>
    </location>
</feature>
<feature type="chain" id="PRO_5001633781" evidence="1">
    <location>
        <begin position="20"/>
        <end position="511"/>
    </location>
</feature>
<reference evidence="2 3" key="1">
    <citation type="journal article" date="2013" name="PLoS Genet.">
        <title>Distinctive expansion of potential virulence genes in the genome of the oomycete fish pathogen Saprolegnia parasitica.</title>
        <authorList>
            <person name="Jiang R.H."/>
            <person name="de Bruijn I."/>
            <person name="Haas B.J."/>
            <person name="Belmonte R."/>
            <person name="Lobach L."/>
            <person name="Christie J."/>
            <person name="van den Ackerveken G."/>
            <person name="Bottin A."/>
            <person name="Bulone V."/>
            <person name="Diaz-Moreno S.M."/>
            <person name="Dumas B."/>
            <person name="Fan L."/>
            <person name="Gaulin E."/>
            <person name="Govers F."/>
            <person name="Grenville-Briggs L.J."/>
            <person name="Horner N.R."/>
            <person name="Levin J.Z."/>
            <person name="Mammella M."/>
            <person name="Meijer H.J."/>
            <person name="Morris P."/>
            <person name="Nusbaum C."/>
            <person name="Oome S."/>
            <person name="Phillips A.J."/>
            <person name="van Rooyen D."/>
            <person name="Rzeszutek E."/>
            <person name="Saraiva M."/>
            <person name="Secombes C.J."/>
            <person name="Seidl M.F."/>
            <person name="Snel B."/>
            <person name="Stassen J.H."/>
            <person name="Sykes S."/>
            <person name="Tripathy S."/>
            <person name="van den Berg H."/>
            <person name="Vega-Arreguin J.C."/>
            <person name="Wawra S."/>
            <person name="Young S.K."/>
            <person name="Zeng Q."/>
            <person name="Dieguez-Uribeondo J."/>
            <person name="Russ C."/>
            <person name="Tyler B.M."/>
            <person name="van West P."/>
        </authorList>
    </citation>
    <scope>NUCLEOTIDE SEQUENCE [LARGE SCALE GENOMIC DNA]</scope>
    <source>
        <strain evidence="2 3">CBS 223.65</strain>
    </source>
</reference>
<dbReference type="KEGG" id="spar:SPRG_13393"/>
<dbReference type="Proteomes" id="UP000030745">
    <property type="component" value="Unassembled WGS sequence"/>
</dbReference>
<evidence type="ECO:0000313" key="3">
    <source>
        <dbReference type="Proteomes" id="UP000030745"/>
    </source>
</evidence>
<dbReference type="RefSeq" id="XP_012208606.1">
    <property type="nucleotide sequence ID" value="XM_012353216.1"/>
</dbReference>
<evidence type="ECO:0000313" key="2">
    <source>
        <dbReference type="EMBL" id="KDO20640.1"/>
    </source>
</evidence>
<name>A0A067BUY6_SAPPC</name>
<gene>
    <name evidence="2" type="ORF">SPRG_13393</name>
</gene>
<protein>
    <submittedName>
        <fullName evidence="2">Uncharacterized protein</fullName>
    </submittedName>
</protein>
<dbReference type="PANTHER" id="PTHR38566">
    <property type="entry name" value="RNA_LIG_T4_1 DOMAIN-CONTAINING PROTEIN"/>
    <property type="match status" value="1"/>
</dbReference>
<accession>A0A067BUY6</accession>
<keyword evidence="3" id="KW-1185">Reference proteome</keyword>
<dbReference type="GeneID" id="24135272"/>
<dbReference type="VEuPathDB" id="FungiDB:SPRG_13393"/>
<sequence>MFAPTHTSLSPALLRVVEALLMDAPSEHAIHYTRGLEQIRAYMRSRHAGPDGAPLPFRDMVLKWSAEWAEHVEKAIASPIAMATERPMLPFLEGLVGIDIRVAARGRPDDAIYNGDEYARKYYPRGNYVAKWALDAATIAYFPLVRAYPKFTGHEDDGELSVGDTTQAATNAASIASEALSKYFTKPATETKSVISTVKENGEAAHLAVLKKTDGSFVYLVGSKNVHMAISTTSDIEKAIAIGSTNGQNPFAGARPVAYGLLRMLEGLSPAKRSIFCEFLWQTRLTASFELLCPNHQHVELLSVPDDTPVLFGFSFPTLGSLDGVEICMNPLLGYALGRYCGVRTVQFDVVPYTGAEFKAVLSAIKTGYQTEGKVNLYVDGSGAVIGLQKYKTAWYVSLRAIREKAKSFLVAVLSKKKKVTPDEALALTHKQLEKRFVAITNWLQLADADAQAYCDLGKAFVTYVASVRLASCDGNASAQKTVQHDVTNLFPVVWKEFLEATDRSDRIDCA</sequence>
<proteinExistence type="predicted"/>
<dbReference type="OrthoDB" id="430647at2759"/>
<evidence type="ECO:0000256" key="1">
    <source>
        <dbReference type="SAM" id="SignalP"/>
    </source>
</evidence>
<dbReference type="EMBL" id="KK583306">
    <property type="protein sequence ID" value="KDO20640.1"/>
    <property type="molecule type" value="Genomic_DNA"/>
</dbReference>
<dbReference type="OMA" id="LPRGNCI"/>
<keyword evidence="1" id="KW-0732">Signal</keyword>
<dbReference type="AlphaFoldDB" id="A0A067BUY6"/>
<organism evidence="2 3">
    <name type="scientific">Saprolegnia parasitica (strain CBS 223.65)</name>
    <dbReference type="NCBI Taxonomy" id="695850"/>
    <lineage>
        <taxon>Eukaryota</taxon>
        <taxon>Sar</taxon>
        <taxon>Stramenopiles</taxon>
        <taxon>Oomycota</taxon>
        <taxon>Saprolegniomycetes</taxon>
        <taxon>Saprolegniales</taxon>
        <taxon>Saprolegniaceae</taxon>
        <taxon>Saprolegnia</taxon>
    </lineage>
</organism>